<evidence type="ECO:0000313" key="3">
    <source>
        <dbReference type="Proteomes" id="UP000296468"/>
    </source>
</evidence>
<dbReference type="Proteomes" id="UP000296468">
    <property type="component" value="Chromosome"/>
</dbReference>
<dbReference type="KEGG" id="pvk:EPZ47_29100"/>
<evidence type="ECO:0000313" key="2">
    <source>
        <dbReference type="EMBL" id="QBZ92580.1"/>
    </source>
</evidence>
<dbReference type="EMBL" id="CP035088">
    <property type="protein sequence ID" value="QBZ92580.1"/>
    <property type="molecule type" value="Genomic_DNA"/>
</dbReference>
<dbReference type="AlphaFoldDB" id="A0A4P7PNJ9"/>
<name>A0A4P7PNJ9_9PSED</name>
<protein>
    <submittedName>
        <fullName evidence="2">Uncharacterized protein</fullName>
    </submittedName>
</protein>
<gene>
    <name evidence="2" type="ORF">EPZ47_29100</name>
</gene>
<accession>A0A4P7PNJ9</accession>
<reference evidence="2 3" key="1">
    <citation type="journal article" date="2019" name="Front. Microbiol.">
        <title>In silico and Genetic Analyses of Cyclic Lipopeptide Synthetic Gene Clusters in Pseudomonas sp. 11K1.</title>
        <authorList>
            <person name="Zhao H."/>
            <person name="Liu Y.P."/>
            <person name="Zhang L.Q."/>
        </authorList>
    </citation>
    <scope>NUCLEOTIDE SEQUENCE [LARGE SCALE GENOMIC DNA]</scope>
    <source>
        <strain evidence="2 3">11K1</strain>
    </source>
</reference>
<sequence length="144" mass="16346">MTRCKSGTISGRYRSNGYVPGQQNPGRLSGRHREQARSHNWIGVQPGETGRLSGRLASKLCSHRGLEVGANIRASTKQKWERACSRWRCISRHQGQLNRRYREQARPHRFRLLINDQPPSLNQTFGQGTGAQSPRSGFLHMLLT</sequence>
<evidence type="ECO:0000256" key="1">
    <source>
        <dbReference type="SAM" id="MobiDB-lite"/>
    </source>
</evidence>
<organism evidence="2 3">
    <name type="scientific">Pseudomonas viciae</name>
    <dbReference type="NCBI Taxonomy" id="2505979"/>
    <lineage>
        <taxon>Bacteria</taxon>
        <taxon>Pseudomonadati</taxon>
        <taxon>Pseudomonadota</taxon>
        <taxon>Gammaproteobacteria</taxon>
        <taxon>Pseudomonadales</taxon>
        <taxon>Pseudomonadaceae</taxon>
        <taxon>Pseudomonas</taxon>
    </lineage>
</organism>
<feature type="region of interest" description="Disordered" evidence="1">
    <location>
        <begin position="1"/>
        <end position="32"/>
    </location>
</feature>
<proteinExistence type="predicted"/>